<dbReference type="Pfam" id="PF00005">
    <property type="entry name" value="ABC_tran"/>
    <property type="match status" value="1"/>
</dbReference>
<dbReference type="InterPro" id="IPR017871">
    <property type="entry name" value="ABC_transporter-like_CS"/>
</dbReference>
<keyword evidence="4" id="KW-0547">Nucleotide-binding</keyword>
<dbReference type="Pfam" id="PF00664">
    <property type="entry name" value="ABC_membrane"/>
    <property type="match status" value="1"/>
</dbReference>
<dbReference type="GO" id="GO:0016887">
    <property type="term" value="F:ATP hydrolysis activity"/>
    <property type="evidence" value="ECO:0007669"/>
    <property type="project" value="InterPro"/>
</dbReference>
<feature type="transmembrane region" description="Helical" evidence="8">
    <location>
        <begin position="136"/>
        <end position="156"/>
    </location>
</feature>
<name>A0A0E2E346_TREDN</name>
<evidence type="ECO:0000313" key="11">
    <source>
        <dbReference type="EMBL" id="EMB32478.1"/>
    </source>
</evidence>
<dbReference type="Gene3D" id="3.40.50.300">
    <property type="entry name" value="P-loop containing nucleotide triphosphate hydrolases"/>
    <property type="match status" value="1"/>
</dbReference>
<dbReference type="Gene3D" id="1.20.1560.10">
    <property type="entry name" value="ABC transporter type 1, transmembrane domain"/>
    <property type="match status" value="1"/>
</dbReference>
<reference evidence="11" key="1">
    <citation type="submission" date="2012-01" db="EMBL/GenBank/DDBJ databases">
        <title>The Genome Sequence of Treponema denticola H-22.</title>
        <authorList>
            <consortium name="The Broad Institute Genome Sequencing Platform"/>
            <person name="Earl A."/>
            <person name="Ward D."/>
            <person name="Feldgarden M."/>
            <person name="Gevers D."/>
            <person name="Blanton J.M."/>
            <person name="Fenno C.J."/>
            <person name="Baranova O.V."/>
            <person name="Mathney J."/>
            <person name="Dewhirst F.E."/>
            <person name="Izard J."/>
            <person name="Young S.K."/>
            <person name="Zeng Q."/>
            <person name="Gargeya S."/>
            <person name="Fitzgerald M."/>
            <person name="Haas B."/>
            <person name="Abouelleil A."/>
            <person name="Alvarado L."/>
            <person name="Arachchi H.M."/>
            <person name="Berlin A."/>
            <person name="Chapman S.B."/>
            <person name="Gearin G."/>
            <person name="Goldberg J."/>
            <person name="Griggs A."/>
            <person name="Gujja S."/>
            <person name="Hansen M."/>
            <person name="Heiman D."/>
            <person name="Howarth C."/>
            <person name="Larimer J."/>
            <person name="Lui A."/>
            <person name="MacDonald P.J.P."/>
            <person name="McCowen C."/>
            <person name="Montmayeur A."/>
            <person name="Murphy C."/>
            <person name="Neiman D."/>
            <person name="Pearson M."/>
            <person name="Priest M."/>
            <person name="Roberts A."/>
            <person name="Saif S."/>
            <person name="Shea T."/>
            <person name="Sisk P."/>
            <person name="Stolte C."/>
            <person name="Sykes S."/>
            <person name="Wortman J."/>
            <person name="Nusbaum C."/>
            <person name="Birren B."/>
        </authorList>
    </citation>
    <scope>NUCLEOTIDE SEQUENCE [LARGE SCALE GENOMIC DNA]</scope>
    <source>
        <strain evidence="11">H-22</strain>
    </source>
</reference>
<dbReference type="InterPro" id="IPR011527">
    <property type="entry name" value="ABC1_TM_dom"/>
</dbReference>
<dbReference type="FunFam" id="3.40.50.300:FF:000287">
    <property type="entry name" value="Multidrug ABC transporter ATP-binding protein"/>
    <property type="match status" value="1"/>
</dbReference>
<comment type="caution">
    <text evidence="11">The sequence shown here is derived from an EMBL/GenBank/DDBJ whole genome shotgun (WGS) entry which is preliminary data.</text>
</comment>
<dbReference type="PROSITE" id="PS50893">
    <property type="entry name" value="ABC_TRANSPORTER_2"/>
    <property type="match status" value="1"/>
</dbReference>
<dbReference type="AlphaFoldDB" id="A0A0E2E346"/>
<keyword evidence="7 8" id="KW-0472">Membrane</keyword>
<evidence type="ECO:0000259" key="9">
    <source>
        <dbReference type="PROSITE" id="PS50893"/>
    </source>
</evidence>
<proteinExistence type="predicted"/>
<sequence length="588" mass="64854">MINMFKRLLHFSGAEKRRLILSFIFHIGNSFFEMLPIMAILTVLSGILSAISGNGMPYKTIWVSLGIMLLSVVGKIVFINIASINRTLGSFAMCSEWRMNLGEKLKRAPMGYFSEHRLGDITAAVTTTLGDLETSAVTVLEAVAGGFIHAFVINVWLLVYEWRIGLLMLAGLLISFFIYAKTQAAGKKYSPRRQAAQAQLVTGILEYIQGMTVVKAFGLGEQSGKTVDAAISESAAANIILEKIFSELAAAFQTVFKVVRAAMLITVPYLLMHGNITPEKCLLLTVASFMIYATVELAGSTAAVARVVDASLDRLEEISDMPLLDENGTDHIPNNYDITVRNISFSYDRDDTKEVIRNADFTVSQKTSCAIVGPSGSGKTTLCNLIARFWDVDDGEILLGGINVKDYTCDSLLKNFSIVFQHVYLFEDTIENNIRFGKPDATMDEVIAAAKKACCHDFITAMPDGYQTKIGENGATLSGGEKQRISIARAILKDAPVVILDEATASVDPENEHELQKAIEELTKNKTLLMIAHRLNTVRKADQIIVLDEGRIVQRGTHAELMQQEGLYRRFVGIREEAIGWKIDRRNV</sequence>
<gene>
    <name evidence="11" type="ORF">HMPREF9726_01702</name>
</gene>
<keyword evidence="2" id="KW-0813">Transport</keyword>
<dbReference type="Proteomes" id="UP000011705">
    <property type="component" value="Chromosome"/>
</dbReference>
<dbReference type="GO" id="GO:0015421">
    <property type="term" value="F:ABC-type oligopeptide transporter activity"/>
    <property type="evidence" value="ECO:0007669"/>
    <property type="project" value="TreeGrafter"/>
</dbReference>
<dbReference type="PANTHER" id="PTHR43394:SF1">
    <property type="entry name" value="ATP-BINDING CASSETTE SUB-FAMILY B MEMBER 10, MITOCHONDRIAL"/>
    <property type="match status" value="1"/>
</dbReference>
<evidence type="ECO:0000256" key="2">
    <source>
        <dbReference type="ARBA" id="ARBA00022448"/>
    </source>
</evidence>
<dbReference type="InterPro" id="IPR003593">
    <property type="entry name" value="AAA+_ATPase"/>
</dbReference>
<dbReference type="SMART" id="SM00382">
    <property type="entry name" value="AAA"/>
    <property type="match status" value="1"/>
</dbReference>
<keyword evidence="6 8" id="KW-1133">Transmembrane helix</keyword>
<organism evidence="11">
    <name type="scientific">Treponema denticola H-22</name>
    <dbReference type="NCBI Taxonomy" id="999432"/>
    <lineage>
        <taxon>Bacteria</taxon>
        <taxon>Pseudomonadati</taxon>
        <taxon>Spirochaetota</taxon>
        <taxon>Spirochaetia</taxon>
        <taxon>Spirochaetales</taxon>
        <taxon>Treponemataceae</taxon>
        <taxon>Treponema</taxon>
    </lineage>
</organism>
<dbReference type="PANTHER" id="PTHR43394">
    <property type="entry name" value="ATP-DEPENDENT PERMEASE MDL1, MITOCHONDRIAL"/>
    <property type="match status" value="1"/>
</dbReference>
<keyword evidence="3 8" id="KW-0812">Transmembrane</keyword>
<feature type="transmembrane region" description="Helical" evidence="8">
    <location>
        <begin position="20"/>
        <end position="48"/>
    </location>
</feature>
<keyword evidence="5" id="KW-0067">ATP-binding</keyword>
<evidence type="ECO:0000256" key="5">
    <source>
        <dbReference type="ARBA" id="ARBA00022840"/>
    </source>
</evidence>
<feature type="domain" description="ABC transporter" evidence="9">
    <location>
        <begin position="338"/>
        <end position="574"/>
    </location>
</feature>
<protein>
    <recommendedName>
        <fullName evidence="12">ABC transporter ATP-binding protein</fullName>
    </recommendedName>
</protein>
<dbReference type="PROSITE" id="PS00211">
    <property type="entry name" value="ABC_TRANSPORTER_1"/>
    <property type="match status" value="1"/>
</dbReference>
<evidence type="ECO:0000259" key="10">
    <source>
        <dbReference type="PROSITE" id="PS50929"/>
    </source>
</evidence>
<dbReference type="InterPro" id="IPR036640">
    <property type="entry name" value="ABC1_TM_sf"/>
</dbReference>
<comment type="subcellular location">
    <subcellularLocation>
        <location evidence="1">Cell membrane</location>
        <topology evidence="1">Multi-pass membrane protein</topology>
    </subcellularLocation>
</comment>
<dbReference type="InterPro" id="IPR027417">
    <property type="entry name" value="P-loop_NTPase"/>
</dbReference>
<dbReference type="PATRIC" id="fig|999432.5.peg.1767"/>
<dbReference type="PROSITE" id="PS50929">
    <property type="entry name" value="ABC_TM1F"/>
    <property type="match status" value="1"/>
</dbReference>
<evidence type="ECO:0000256" key="4">
    <source>
        <dbReference type="ARBA" id="ARBA00022741"/>
    </source>
</evidence>
<dbReference type="HOGENOM" id="CLU_000604_84_9_12"/>
<feature type="transmembrane region" description="Helical" evidence="8">
    <location>
        <begin position="60"/>
        <end position="83"/>
    </location>
</feature>
<evidence type="ECO:0000256" key="1">
    <source>
        <dbReference type="ARBA" id="ARBA00004651"/>
    </source>
</evidence>
<accession>A0A0E2E346</accession>
<feature type="transmembrane region" description="Helical" evidence="8">
    <location>
        <begin position="162"/>
        <end position="180"/>
    </location>
</feature>
<evidence type="ECO:0008006" key="12">
    <source>
        <dbReference type="Google" id="ProtNLM"/>
    </source>
</evidence>
<evidence type="ECO:0000256" key="7">
    <source>
        <dbReference type="ARBA" id="ARBA00023136"/>
    </source>
</evidence>
<dbReference type="EMBL" id="AGDV01000014">
    <property type="protein sequence ID" value="EMB32478.1"/>
    <property type="molecule type" value="Genomic_DNA"/>
</dbReference>
<evidence type="ECO:0000256" key="3">
    <source>
        <dbReference type="ARBA" id="ARBA00022692"/>
    </source>
</evidence>
<dbReference type="GO" id="GO:0005886">
    <property type="term" value="C:plasma membrane"/>
    <property type="evidence" value="ECO:0007669"/>
    <property type="project" value="UniProtKB-SubCell"/>
</dbReference>
<dbReference type="InterPro" id="IPR003439">
    <property type="entry name" value="ABC_transporter-like_ATP-bd"/>
</dbReference>
<dbReference type="SUPFAM" id="SSF90123">
    <property type="entry name" value="ABC transporter transmembrane region"/>
    <property type="match status" value="1"/>
</dbReference>
<dbReference type="SUPFAM" id="SSF52540">
    <property type="entry name" value="P-loop containing nucleoside triphosphate hydrolases"/>
    <property type="match status" value="1"/>
</dbReference>
<feature type="domain" description="ABC transmembrane type-1" evidence="10">
    <location>
        <begin position="20"/>
        <end position="300"/>
    </location>
</feature>
<dbReference type="RefSeq" id="WP_002684872.1">
    <property type="nucleotide sequence ID" value="NZ_CM001795.1"/>
</dbReference>
<evidence type="ECO:0000256" key="6">
    <source>
        <dbReference type="ARBA" id="ARBA00022989"/>
    </source>
</evidence>
<evidence type="ECO:0000256" key="8">
    <source>
        <dbReference type="SAM" id="Phobius"/>
    </source>
</evidence>
<dbReference type="InterPro" id="IPR039421">
    <property type="entry name" value="Type_1_exporter"/>
</dbReference>
<dbReference type="GO" id="GO:0005524">
    <property type="term" value="F:ATP binding"/>
    <property type="evidence" value="ECO:0007669"/>
    <property type="project" value="UniProtKB-KW"/>
</dbReference>